<name>A0AAE3ILX1_9FIRM</name>
<dbReference type="RefSeq" id="WP_267301484.1">
    <property type="nucleotide sequence ID" value="NZ_JAOQJZ010000011.1"/>
</dbReference>
<sequence>NFMCLKYSTKTQDELWGKPNVIGITAAANVDGFVYVNDTSYTDVTAFKQAIQGVILYYELANPIVTDISTLIDDDFLRNIEVEAGGSITFKNSNDSYRIPVPSEEEYVVKLSEVGGTI</sequence>
<comment type="caution">
    <text evidence="1">The sequence shown here is derived from an EMBL/GenBank/DDBJ whole genome shotgun (WGS) entry which is preliminary data.</text>
</comment>
<dbReference type="Proteomes" id="UP001208131">
    <property type="component" value="Unassembled WGS sequence"/>
</dbReference>
<dbReference type="AlphaFoldDB" id="A0AAE3ILX1"/>
<keyword evidence="2" id="KW-1185">Reference proteome</keyword>
<proteinExistence type="predicted"/>
<reference evidence="1 2" key="1">
    <citation type="journal article" date="2021" name="ISME Commun">
        <title>Automated analysis of genomic sequences facilitates high-throughput and comprehensive description of bacteria.</title>
        <authorList>
            <person name="Hitch T.C.A."/>
        </authorList>
    </citation>
    <scope>NUCLEOTIDE SEQUENCE [LARGE SCALE GENOMIC DNA]</scope>
    <source>
        <strain evidence="1 2">Sanger_31</strain>
    </source>
</reference>
<evidence type="ECO:0000313" key="2">
    <source>
        <dbReference type="Proteomes" id="UP001208131"/>
    </source>
</evidence>
<protein>
    <submittedName>
        <fullName evidence="1">Uncharacterized protein</fullName>
    </submittedName>
</protein>
<accession>A0AAE3ILX1</accession>
<feature type="non-terminal residue" evidence="1">
    <location>
        <position position="1"/>
    </location>
</feature>
<organism evidence="1 2">
    <name type="scientific">Hominimerdicola aceti</name>
    <dbReference type="NCBI Taxonomy" id="2981726"/>
    <lineage>
        <taxon>Bacteria</taxon>
        <taxon>Bacillati</taxon>
        <taxon>Bacillota</taxon>
        <taxon>Clostridia</taxon>
        <taxon>Eubacteriales</taxon>
        <taxon>Oscillospiraceae</taxon>
        <taxon>Hominimerdicola</taxon>
    </lineage>
</organism>
<gene>
    <name evidence="1" type="ORF">OCV57_10370</name>
</gene>
<dbReference type="EMBL" id="JAOQJZ010000011">
    <property type="protein sequence ID" value="MCU6706323.1"/>
    <property type="molecule type" value="Genomic_DNA"/>
</dbReference>
<evidence type="ECO:0000313" key="1">
    <source>
        <dbReference type="EMBL" id="MCU6706323.1"/>
    </source>
</evidence>